<comment type="caution">
    <text evidence="2">The sequence shown here is derived from an EMBL/GenBank/DDBJ whole genome shotgun (WGS) entry which is preliminary data.</text>
</comment>
<feature type="compositionally biased region" description="Acidic residues" evidence="1">
    <location>
        <begin position="111"/>
        <end position="120"/>
    </location>
</feature>
<evidence type="ECO:0000313" key="2">
    <source>
        <dbReference type="EMBL" id="KAL0481500.1"/>
    </source>
</evidence>
<organism evidence="2 3">
    <name type="scientific">Acrasis kona</name>
    <dbReference type="NCBI Taxonomy" id="1008807"/>
    <lineage>
        <taxon>Eukaryota</taxon>
        <taxon>Discoba</taxon>
        <taxon>Heterolobosea</taxon>
        <taxon>Tetramitia</taxon>
        <taxon>Eutetramitia</taxon>
        <taxon>Acrasidae</taxon>
        <taxon>Acrasis</taxon>
    </lineage>
</organism>
<keyword evidence="3" id="KW-1185">Reference proteome</keyword>
<feature type="region of interest" description="Disordered" evidence="1">
    <location>
        <begin position="111"/>
        <end position="136"/>
    </location>
</feature>
<name>A0AAW2YXJ8_9EUKA</name>
<dbReference type="EMBL" id="JAOPGA020000768">
    <property type="protein sequence ID" value="KAL0481500.1"/>
    <property type="molecule type" value="Genomic_DNA"/>
</dbReference>
<accession>A0AAW2YXJ8</accession>
<dbReference type="AlphaFoldDB" id="A0AAW2YXJ8"/>
<proteinExistence type="predicted"/>
<feature type="compositionally biased region" description="Basic and acidic residues" evidence="1">
    <location>
        <begin position="124"/>
        <end position="136"/>
    </location>
</feature>
<protein>
    <submittedName>
        <fullName evidence="2">Centromere DNA-binding protein complex CBF3 subunit A</fullName>
    </submittedName>
</protein>
<gene>
    <name evidence="2" type="ORF">AKO1_011217</name>
</gene>
<evidence type="ECO:0000256" key="1">
    <source>
        <dbReference type="SAM" id="MobiDB-lite"/>
    </source>
</evidence>
<sequence length="160" mass="19157">MLKVSVEAPYQEYCSNTQARHSWIFEMDESNEDHRVVEGFLIRLQHIKHLVRKLEDDILERKQREFHSYMNYTDHCSQLEAMRNKIKTLESSMRDRLSLFDVVLDSEDTFSDTDDEDDFVEMQNPEKDGSGVRRRTSEPVKINRISKVKTFLKSFYRTRL</sequence>
<dbReference type="Proteomes" id="UP001431209">
    <property type="component" value="Unassembled WGS sequence"/>
</dbReference>
<evidence type="ECO:0000313" key="3">
    <source>
        <dbReference type="Proteomes" id="UP001431209"/>
    </source>
</evidence>
<dbReference type="GO" id="GO:0003677">
    <property type="term" value="F:DNA binding"/>
    <property type="evidence" value="ECO:0007669"/>
    <property type="project" value="UniProtKB-KW"/>
</dbReference>
<reference evidence="2 3" key="1">
    <citation type="submission" date="2024-03" db="EMBL/GenBank/DDBJ databases">
        <title>The Acrasis kona genome and developmental transcriptomes reveal deep origins of eukaryotic multicellular pathways.</title>
        <authorList>
            <person name="Sheikh S."/>
            <person name="Fu C.-J."/>
            <person name="Brown M.W."/>
            <person name="Baldauf S.L."/>
        </authorList>
    </citation>
    <scope>NUCLEOTIDE SEQUENCE [LARGE SCALE GENOMIC DNA]</scope>
    <source>
        <strain evidence="2 3">ATCC MYA-3509</strain>
    </source>
</reference>
<keyword evidence="2" id="KW-0238">DNA-binding</keyword>